<dbReference type="Gene3D" id="2.40.30.170">
    <property type="match status" value="1"/>
</dbReference>
<evidence type="ECO:0000256" key="1">
    <source>
        <dbReference type="ARBA" id="ARBA00004196"/>
    </source>
</evidence>
<proteinExistence type="predicted"/>
<name>A0A081PEY7_9SPHI</name>
<dbReference type="PANTHER" id="PTHR32347">
    <property type="entry name" value="EFFLUX SYSTEM COMPONENT YKNX-RELATED"/>
    <property type="match status" value="1"/>
</dbReference>
<evidence type="ECO:0000313" key="6">
    <source>
        <dbReference type="Proteomes" id="UP000028007"/>
    </source>
</evidence>
<accession>A0A081PEY7</accession>
<dbReference type="Gene3D" id="1.10.287.470">
    <property type="entry name" value="Helix hairpin bin"/>
    <property type="match status" value="1"/>
</dbReference>
<dbReference type="GO" id="GO:0015562">
    <property type="term" value="F:efflux transmembrane transporter activity"/>
    <property type="evidence" value="ECO:0007669"/>
    <property type="project" value="InterPro"/>
</dbReference>
<dbReference type="RefSeq" id="WP_037442468.1">
    <property type="nucleotide sequence ID" value="NZ_JNFF01000076.1"/>
</dbReference>
<feature type="transmembrane region" description="Helical" evidence="4">
    <location>
        <begin position="17"/>
        <end position="35"/>
    </location>
</feature>
<dbReference type="eggNOG" id="COG0845">
    <property type="taxonomic scope" value="Bacteria"/>
</dbReference>
<keyword evidence="6" id="KW-1185">Reference proteome</keyword>
<reference evidence="5 6" key="1">
    <citation type="journal article" date="1992" name="Int. J. Syst. Bacteriol.">
        <title>Sphingobacterium antarcticus sp. nov. a Psychrotrophic Bacterium from the Soils of Schirmacher Oasis, Antarctica.</title>
        <authorList>
            <person name="Shivaji S."/>
            <person name="Ray M.K."/>
            <person name="Rao N.S."/>
            <person name="Saiserr L."/>
            <person name="Jagannadham M.V."/>
            <person name="Kumar G.S."/>
            <person name="Reddy G."/>
            <person name="Bhargava P.M."/>
        </authorList>
    </citation>
    <scope>NUCLEOTIDE SEQUENCE [LARGE SCALE GENOMIC DNA]</scope>
    <source>
        <strain evidence="5 6">4BY</strain>
    </source>
</reference>
<dbReference type="InterPro" id="IPR050465">
    <property type="entry name" value="UPF0194_transport"/>
</dbReference>
<evidence type="ECO:0000256" key="3">
    <source>
        <dbReference type="SAM" id="Coils"/>
    </source>
</evidence>
<comment type="caution">
    <text evidence="5">The sequence shown here is derived from an EMBL/GenBank/DDBJ whole genome shotgun (WGS) entry which is preliminary data.</text>
</comment>
<dbReference type="Gene3D" id="2.40.50.100">
    <property type="match status" value="1"/>
</dbReference>
<evidence type="ECO:0000256" key="4">
    <source>
        <dbReference type="SAM" id="Phobius"/>
    </source>
</evidence>
<dbReference type="GO" id="GO:0030313">
    <property type="term" value="C:cell envelope"/>
    <property type="evidence" value="ECO:0007669"/>
    <property type="project" value="UniProtKB-SubCell"/>
</dbReference>
<keyword evidence="4" id="KW-0812">Transmembrane</keyword>
<keyword evidence="4" id="KW-1133">Transmembrane helix</keyword>
<protein>
    <submittedName>
        <fullName evidence="5">ABC transporter permease</fullName>
    </submittedName>
</protein>
<dbReference type="OrthoDB" id="9806939at2"/>
<gene>
    <name evidence="5" type="ORF">N180_17750</name>
</gene>
<keyword evidence="4" id="KW-0472">Membrane</keyword>
<evidence type="ECO:0000313" key="5">
    <source>
        <dbReference type="EMBL" id="KEQ29260.1"/>
    </source>
</evidence>
<dbReference type="EMBL" id="JNFF01000076">
    <property type="protein sequence ID" value="KEQ29260.1"/>
    <property type="molecule type" value="Genomic_DNA"/>
</dbReference>
<evidence type="ECO:0000256" key="2">
    <source>
        <dbReference type="ARBA" id="ARBA00023054"/>
    </source>
</evidence>
<sequence>MDRPLPSAILASEKRKWWTISFLMALVLLLAIWFLRQVFRSELSASKISTAMVERGSVTNTINATGEVLPEFEEVLSSPIAASVQRVLLDAGQKVNAGQSILTLDKSSITTEYEKLQFLIESKENEIHKLRLDLEKSYFDIKSSNQIKQLRISNLTDMVTGAKRLYKAGGGTMEDIEQAELNLKVAQLEKKQLENEISSKQKTMKIELREAELALAIQRNEVSALKRKMGQADIVASRTGVVTWVNQNIGASIQQGEALARIADLSSFKVAGSVSDVQLENLHTNMPAVIRIGEKQLKGKVINISPSVKNGIVSFDVRLEEHDNSLLRPNMKVEIFLITAVHEKTMRITNGAAFNGSNLQDVFVVTKGKAVRTKIKTGLSNFDYIEVLNGLNVGDQVIVSDMNTYKNQSEIVISP</sequence>
<dbReference type="AlphaFoldDB" id="A0A081PEY7"/>
<organism evidence="5 6">
    <name type="scientific">Pedobacter antarcticus 4BY</name>
    <dbReference type="NCBI Taxonomy" id="1358423"/>
    <lineage>
        <taxon>Bacteria</taxon>
        <taxon>Pseudomonadati</taxon>
        <taxon>Bacteroidota</taxon>
        <taxon>Sphingobacteriia</taxon>
        <taxon>Sphingobacteriales</taxon>
        <taxon>Sphingobacteriaceae</taxon>
        <taxon>Pedobacter</taxon>
    </lineage>
</organism>
<dbReference type="Gene3D" id="2.40.420.20">
    <property type="match status" value="1"/>
</dbReference>
<dbReference type="PANTHER" id="PTHR32347:SF14">
    <property type="entry name" value="EFFLUX SYSTEM COMPONENT YKNX-RELATED"/>
    <property type="match status" value="1"/>
</dbReference>
<feature type="coiled-coil region" evidence="3">
    <location>
        <begin position="176"/>
        <end position="228"/>
    </location>
</feature>
<keyword evidence="2 3" id="KW-0175">Coiled coil</keyword>
<dbReference type="SUPFAM" id="SSF56954">
    <property type="entry name" value="Outer membrane efflux proteins (OEP)"/>
    <property type="match status" value="1"/>
</dbReference>
<dbReference type="Proteomes" id="UP000028007">
    <property type="component" value="Unassembled WGS sequence"/>
</dbReference>
<comment type="subcellular location">
    <subcellularLocation>
        <location evidence="1">Cell envelope</location>
    </subcellularLocation>
</comment>